<evidence type="ECO:0000313" key="2">
    <source>
        <dbReference type="EMBL" id="KKL24025.1"/>
    </source>
</evidence>
<sequence>MSRENPTQEELSIAAKSLGIQVDKINDVKKIMDTLNMTLGADADHAIEALLALNINLIQAVELVLEQMKVNQDGLRRQTSAMMISAMIKRVIEGE</sequence>
<comment type="caution">
    <text evidence="1">The sequence shown here is derived from an EMBL/GenBank/DDBJ whole genome shotgun (WGS) entry which is preliminary data.</text>
</comment>
<dbReference type="EMBL" id="LAZR01054596">
    <property type="protein sequence ID" value="KKK78213.1"/>
    <property type="molecule type" value="Genomic_DNA"/>
</dbReference>
<accession>A0A0F8Y9Y0</accession>
<name>A0A0F8Y9Y0_9ZZZZ</name>
<evidence type="ECO:0000313" key="1">
    <source>
        <dbReference type="EMBL" id="KKK78213.1"/>
    </source>
</evidence>
<reference evidence="1" key="1">
    <citation type="journal article" date="2015" name="Nature">
        <title>Complex archaea that bridge the gap between prokaryotes and eukaryotes.</title>
        <authorList>
            <person name="Spang A."/>
            <person name="Saw J.H."/>
            <person name="Jorgensen S.L."/>
            <person name="Zaremba-Niedzwiedzka K."/>
            <person name="Martijn J."/>
            <person name="Lind A.E."/>
            <person name="van Eijk R."/>
            <person name="Schleper C."/>
            <person name="Guy L."/>
            <person name="Ettema T.J."/>
        </authorList>
    </citation>
    <scope>NUCLEOTIDE SEQUENCE</scope>
</reference>
<gene>
    <name evidence="2" type="ORF">LCGC14_2419530</name>
    <name evidence="1" type="ORF">LCGC14_2845840</name>
</gene>
<organism evidence="1">
    <name type="scientific">marine sediment metagenome</name>
    <dbReference type="NCBI Taxonomy" id="412755"/>
    <lineage>
        <taxon>unclassified sequences</taxon>
        <taxon>metagenomes</taxon>
        <taxon>ecological metagenomes</taxon>
    </lineage>
</organism>
<proteinExistence type="predicted"/>
<protein>
    <submittedName>
        <fullName evidence="1">Uncharacterized protein</fullName>
    </submittedName>
</protein>
<feature type="non-terminal residue" evidence="1">
    <location>
        <position position="95"/>
    </location>
</feature>
<dbReference type="EMBL" id="LAZR01036749">
    <property type="protein sequence ID" value="KKL24025.1"/>
    <property type="molecule type" value="Genomic_DNA"/>
</dbReference>
<dbReference type="AlphaFoldDB" id="A0A0F8Y9Y0"/>